<organism evidence="1 2">
    <name type="scientific">Xenorhabdus szentirmaii DSM 16338</name>
    <dbReference type="NCBI Taxonomy" id="1427518"/>
    <lineage>
        <taxon>Bacteria</taxon>
        <taxon>Pseudomonadati</taxon>
        <taxon>Pseudomonadota</taxon>
        <taxon>Gammaproteobacteria</taxon>
        <taxon>Enterobacterales</taxon>
        <taxon>Morganellaceae</taxon>
        <taxon>Xenorhabdus</taxon>
    </lineage>
</organism>
<protein>
    <submittedName>
        <fullName evidence="1">Uncharacterized protein</fullName>
    </submittedName>
</protein>
<sequence>MSNNWNIEADYAEYIEPDYSSFGNEKFPSHCRLRVRGGIKIDKKSLKATIYFNAISQASEGTLLPWMQDTYESSDPKTGSTTIFLPKLNSLSVSVYHQVYMGASTPPKLEPLELAFGRNLPMGMTPKSFNKEGKIFLFECAGTSVPIPFGSKNATLHCIFSGYKYSGYWAGSHNGMYADSMKPLKRTDDVRFKHTFTTAPIPSISDMKTGG</sequence>
<name>W1J6Z5_9GAMM</name>
<evidence type="ECO:0000313" key="2">
    <source>
        <dbReference type="Proteomes" id="UP000019202"/>
    </source>
</evidence>
<keyword evidence="2" id="KW-1185">Reference proteome</keyword>
<evidence type="ECO:0000313" key="1">
    <source>
        <dbReference type="EMBL" id="CDL85636.1"/>
    </source>
</evidence>
<proteinExistence type="predicted"/>
<dbReference type="EMBL" id="CBXF010000151">
    <property type="protein sequence ID" value="CDL85636.1"/>
    <property type="molecule type" value="Genomic_DNA"/>
</dbReference>
<accession>W1J6Z5</accession>
<dbReference type="AlphaFoldDB" id="W1J6Z5"/>
<dbReference type="RefSeq" id="WP_038242162.1">
    <property type="nucleotide sequence ID" value="NZ_CAWLWS010000151.1"/>
</dbReference>
<gene>
    <name evidence="1" type="ORF">XSR1_870008</name>
</gene>
<dbReference type="Proteomes" id="UP000019202">
    <property type="component" value="Unassembled WGS sequence"/>
</dbReference>
<comment type="caution">
    <text evidence="1">The sequence shown here is derived from an EMBL/GenBank/DDBJ whole genome shotgun (WGS) entry which is preliminary data.</text>
</comment>
<dbReference type="OrthoDB" id="9861055at2"/>
<reference evidence="1" key="1">
    <citation type="submission" date="2013-11" db="EMBL/GenBank/DDBJ databases">
        <title>Draft genome sequence and annotation of the entomopathogenic bacteria, Xenorhabdus cabanillasi strain JM26 and Xenorhabdus szentirmai strain DSM 16338.</title>
        <authorList>
            <person name="Gualtieri M."/>
            <person name="Ogier J.C."/>
            <person name="Pages S."/>
            <person name="Givaudan A."/>
            <person name="Gaudriault S."/>
        </authorList>
    </citation>
    <scope>NUCLEOTIDE SEQUENCE [LARGE SCALE GENOMIC DNA]</scope>
    <source>
        <strain evidence="1">DSM 16338</strain>
    </source>
</reference>